<evidence type="ECO:0000313" key="10">
    <source>
        <dbReference type="EMBL" id="RMA79018.1"/>
    </source>
</evidence>
<dbReference type="GO" id="GO:0005829">
    <property type="term" value="C:cytosol"/>
    <property type="evidence" value="ECO:0007669"/>
    <property type="project" value="TreeGrafter"/>
</dbReference>
<keyword evidence="11" id="KW-1185">Reference proteome</keyword>
<evidence type="ECO:0000256" key="1">
    <source>
        <dbReference type="ARBA" id="ARBA00022490"/>
    </source>
</evidence>
<dbReference type="Gene3D" id="1.10.8.100">
    <property type="entry name" value="Ribosomal RNA adenine dimethylase-like, domain 2"/>
    <property type="match status" value="1"/>
</dbReference>
<dbReference type="GO" id="GO:0052908">
    <property type="term" value="F:16S rRNA (adenine(1518)-N(6)/adenine(1519)-N(6))-dimethyltransferase activity"/>
    <property type="evidence" value="ECO:0007669"/>
    <property type="project" value="UniProtKB-EC"/>
</dbReference>
<feature type="binding site" evidence="7 8">
    <location>
        <position position="15"/>
    </location>
    <ligand>
        <name>S-adenosyl-L-methionine</name>
        <dbReference type="ChEBI" id="CHEBI:59789"/>
    </ligand>
</feature>
<dbReference type="RefSeq" id="WP_121940561.1">
    <property type="nucleotide sequence ID" value="NZ_CP137846.1"/>
</dbReference>
<dbReference type="PROSITE" id="PS51689">
    <property type="entry name" value="SAM_RNA_A_N6_MT"/>
    <property type="match status" value="1"/>
</dbReference>
<dbReference type="PANTHER" id="PTHR11727:SF7">
    <property type="entry name" value="DIMETHYLADENOSINE TRANSFERASE-RELATED"/>
    <property type="match status" value="1"/>
</dbReference>
<evidence type="ECO:0000256" key="3">
    <source>
        <dbReference type="ARBA" id="ARBA00022603"/>
    </source>
</evidence>
<keyword evidence="2 7" id="KW-0698">rRNA processing</keyword>
<keyword evidence="5 7" id="KW-0949">S-adenosyl-L-methionine</keyword>
<proteinExistence type="inferred from homology"/>
<dbReference type="CDD" id="cd02440">
    <property type="entry name" value="AdoMet_MTases"/>
    <property type="match status" value="1"/>
</dbReference>
<keyword evidence="4 7" id="KW-0808">Transferase</keyword>
<comment type="similarity">
    <text evidence="7">Belongs to the class I-like SAM-binding methyltransferase superfamily. rRNA adenine N(6)-methyltransferase family. RsmA subfamily.</text>
</comment>
<dbReference type="AlphaFoldDB" id="A0A3M0A870"/>
<evidence type="ECO:0000256" key="7">
    <source>
        <dbReference type="HAMAP-Rule" id="MF_00607"/>
    </source>
</evidence>
<feature type="binding site" evidence="7 8">
    <location>
        <position position="60"/>
    </location>
    <ligand>
        <name>S-adenosyl-L-methionine</name>
        <dbReference type="ChEBI" id="CHEBI:59789"/>
    </ligand>
</feature>
<dbReference type="Gene3D" id="3.40.50.150">
    <property type="entry name" value="Vaccinia Virus protein VP39"/>
    <property type="match status" value="1"/>
</dbReference>
<gene>
    <name evidence="7" type="primary">rsmA</name>
    <name evidence="7" type="synonym">ksgA</name>
    <name evidence="10" type="ORF">JN00_0062</name>
</gene>
<dbReference type="EC" id="2.1.1.182" evidence="7"/>
<feature type="domain" description="Ribosomal RNA adenine methylase transferase N-terminal" evidence="9">
    <location>
        <begin position="20"/>
        <end position="187"/>
    </location>
</feature>
<organism evidence="10 11">
    <name type="scientific">Metamycoplasma subdolum</name>
    <dbReference type="NCBI Taxonomy" id="92407"/>
    <lineage>
        <taxon>Bacteria</taxon>
        <taxon>Bacillati</taxon>
        <taxon>Mycoplasmatota</taxon>
        <taxon>Mycoplasmoidales</taxon>
        <taxon>Metamycoplasmataceae</taxon>
        <taxon>Metamycoplasma</taxon>
    </lineage>
</organism>
<dbReference type="PANTHER" id="PTHR11727">
    <property type="entry name" value="DIMETHYLADENOSINE TRANSFERASE"/>
    <property type="match status" value="1"/>
</dbReference>
<protein>
    <recommendedName>
        <fullName evidence="7">Ribosomal RNA small subunit methyltransferase A</fullName>
        <ecNumber evidence="7">2.1.1.182</ecNumber>
    </recommendedName>
    <alternativeName>
        <fullName evidence="7">16S rRNA (adenine(1518)-N(6)/adenine(1519)-N(6))-dimethyltransferase</fullName>
    </alternativeName>
    <alternativeName>
        <fullName evidence="7">16S rRNA dimethyladenosine transferase</fullName>
    </alternativeName>
    <alternativeName>
        <fullName evidence="7">16S rRNA dimethylase</fullName>
    </alternativeName>
    <alternativeName>
        <fullName evidence="7">S-adenosylmethionine-6-N', N'-adenosyl(rRNA) dimethyltransferase</fullName>
    </alternativeName>
</protein>
<comment type="subcellular location">
    <subcellularLocation>
        <location evidence="7">Cytoplasm</location>
    </subcellularLocation>
</comment>
<keyword evidence="6 7" id="KW-0694">RNA-binding</keyword>
<dbReference type="InterPro" id="IPR029063">
    <property type="entry name" value="SAM-dependent_MTases_sf"/>
</dbReference>
<dbReference type="Pfam" id="PF00398">
    <property type="entry name" value="RrnaAD"/>
    <property type="match status" value="1"/>
</dbReference>
<dbReference type="EMBL" id="REFI01000005">
    <property type="protein sequence ID" value="RMA79018.1"/>
    <property type="molecule type" value="Genomic_DNA"/>
</dbReference>
<comment type="caution">
    <text evidence="10">The sequence shown here is derived from an EMBL/GenBank/DDBJ whole genome shotgun (WGS) entry which is preliminary data.</text>
</comment>
<dbReference type="SUPFAM" id="SSF53335">
    <property type="entry name" value="S-adenosyl-L-methionine-dependent methyltransferases"/>
    <property type="match status" value="1"/>
</dbReference>
<feature type="binding site" evidence="7 8">
    <location>
        <position position="39"/>
    </location>
    <ligand>
        <name>S-adenosyl-L-methionine</name>
        <dbReference type="ChEBI" id="CHEBI:59789"/>
    </ligand>
</feature>
<dbReference type="SMART" id="SM00650">
    <property type="entry name" value="rADc"/>
    <property type="match status" value="1"/>
</dbReference>
<comment type="function">
    <text evidence="7">Specifically dimethylates two adjacent adenosines (A1518 and A1519) in the loop of a conserved hairpin near the 3'-end of 16S rRNA in the 30S particle. May play a critical role in biogenesis of 30S subunits.</text>
</comment>
<evidence type="ECO:0000256" key="2">
    <source>
        <dbReference type="ARBA" id="ARBA00022552"/>
    </source>
</evidence>
<evidence type="ECO:0000256" key="4">
    <source>
        <dbReference type="ARBA" id="ARBA00022679"/>
    </source>
</evidence>
<evidence type="ECO:0000256" key="5">
    <source>
        <dbReference type="ARBA" id="ARBA00022691"/>
    </source>
</evidence>
<accession>A0A3M0A870</accession>
<feature type="binding site" evidence="7 8">
    <location>
        <position position="13"/>
    </location>
    <ligand>
        <name>S-adenosyl-L-methionine</name>
        <dbReference type="ChEBI" id="CHEBI:59789"/>
    </ligand>
</feature>
<name>A0A3M0A870_9BACT</name>
<feature type="binding site" evidence="7 8">
    <location>
        <position position="102"/>
    </location>
    <ligand>
        <name>S-adenosyl-L-methionine</name>
        <dbReference type="ChEBI" id="CHEBI:59789"/>
    </ligand>
</feature>
<dbReference type="PROSITE" id="PS01131">
    <property type="entry name" value="RRNA_A_DIMETH"/>
    <property type="match status" value="1"/>
</dbReference>
<dbReference type="Proteomes" id="UP000267246">
    <property type="component" value="Unassembled WGS sequence"/>
</dbReference>
<dbReference type="InterPro" id="IPR023165">
    <property type="entry name" value="rRNA_Ade_diMease-like_C"/>
</dbReference>
<evidence type="ECO:0000256" key="8">
    <source>
        <dbReference type="PROSITE-ProRule" id="PRU01026"/>
    </source>
</evidence>
<evidence type="ECO:0000256" key="6">
    <source>
        <dbReference type="ARBA" id="ARBA00022884"/>
    </source>
</evidence>
<feature type="binding site" evidence="7 8">
    <location>
        <position position="84"/>
    </location>
    <ligand>
        <name>S-adenosyl-L-methionine</name>
        <dbReference type="ChEBI" id="CHEBI:59789"/>
    </ligand>
</feature>
<dbReference type="InterPro" id="IPR001737">
    <property type="entry name" value="KsgA/Erm"/>
</dbReference>
<dbReference type="InterPro" id="IPR020596">
    <property type="entry name" value="rRNA_Ade_Mease_Trfase_CS"/>
</dbReference>
<evidence type="ECO:0000259" key="9">
    <source>
        <dbReference type="SMART" id="SM00650"/>
    </source>
</evidence>
<dbReference type="OrthoDB" id="9814755at2"/>
<dbReference type="InterPro" id="IPR020598">
    <property type="entry name" value="rRNA_Ade_methylase_Trfase_N"/>
</dbReference>
<evidence type="ECO:0000313" key="11">
    <source>
        <dbReference type="Proteomes" id="UP000267246"/>
    </source>
</evidence>
<keyword evidence="3 7" id="KW-0489">Methyltransferase</keyword>
<keyword evidence="1 7" id="KW-0963">Cytoplasm</keyword>
<dbReference type="GO" id="GO:0003723">
    <property type="term" value="F:RNA binding"/>
    <property type="evidence" value="ECO:0007669"/>
    <property type="project" value="UniProtKB-UniRule"/>
</dbReference>
<dbReference type="HAMAP" id="MF_00607">
    <property type="entry name" value="16SrRNA_methyltr_A"/>
    <property type="match status" value="1"/>
</dbReference>
<sequence>MALIKAKKQFGQNFLTNDAIKEKIVEVSQVDNEDVIEIGPGLGAITFILAKKVKSLTAFEIDRDLHQKLSDNLKQDNVEILLQDFLEFDFNQIKDKVKIVANIPYYITSDILFKLLRNYKKIKSATLMVQKEVSERLDAKPRTKEYSKLTVSVNYVCKVKKQFDVKKTNFNPIPKVDSAVITLEFKDSLPYDLEKFLHFVKLLFQFKRKTLFNNLIHTYNKEDILNALEKIEALPNVRSEELSLEQIENLFKELN</sequence>
<dbReference type="NCBIfam" id="TIGR00755">
    <property type="entry name" value="ksgA"/>
    <property type="match status" value="1"/>
</dbReference>
<dbReference type="InterPro" id="IPR011530">
    <property type="entry name" value="rRNA_adenine_dimethylase"/>
</dbReference>
<comment type="catalytic activity">
    <reaction evidence="7">
        <text>adenosine(1518)/adenosine(1519) in 16S rRNA + 4 S-adenosyl-L-methionine = N(6)-dimethyladenosine(1518)/N(6)-dimethyladenosine(1519) in 16S rRNA + 4 S-adenosyl-L-homocysteine + 4 H(+)</text>
        <dbReference type="Rhea" id="RHEA:19609"/>
        <dbReference type="Rhea" id="RHEA-COMP:10232"/>
        <dbReference type="Rhea" id="RHEA-COMP:10233"/>
        <dbReference type="ChEBI" id="CHEBI:15378"/>
        <dbReference type="ChEBI" id="CHEBI:57856"/>
        <dbReference type="ChEBI" id="CHEBI:59789"/>
        <dbReference type="ChEBI" id="CHEBI:74411"/>
        <dbReference type="ChEBI" id="CHEBI:74493"/>
        <dbReference type="EC" id="2.1.1.182"/>
    </reaction>
</comment>
<reference evidence="10 11" key="1">
    <citation type="submission" date="2018-10" db="EMBL/GenBank/DDBJ databases">
        <title>Genomic Encyclopedia of Archaeal and Bacterial Type Strains, Phase II (KMG-II): from individual species to whole genera.</title>
        <authorList>
            <person name="Goeker M."/>
        </authorList>
    </citation>
    <scope>NUCLEOTIDE SEQUENCE [LARGE SCALE GENOMIC DNA]</scope>
    <source>
        <strain evidence="10 11">ATCC 29870</strain>
    </source>
</reference>